<evidence type="ECO:0000256" key="1">
    <source>
        <dbReference type="SAM" id="SignalP"/>
    </source>
</evidence>
<name>A0A518FXF6_9PLAN</name>
<accession>A0A518FXF6</accession>
<dbReference type="Proteomes" id="UP000320839">
    <property type="component" value="Chromosome"/>
</dbReference>
<dbReference type="EMBL" id="CP036317">
    <property type="protein sequence ID" value="QDV21068.1"/>
    <property type="molecule type" value="Genomic_DNA"/>
</dbReference>
<feature type="signal peptide" evidence="1">
    <location>
        <begin position="1"/>
        <end position="35"/>
    </location>
</feature>
<proteinExistence type="predicted"/>
<evidence type="ECO:0000313" key="2">
    <source>
        <dbReference type="EMBL" id="QDV21068.1"/>
    </source>
</evidence>
<protein>
    <submittedName>
        <fullName evidence="2">Uncharacterized protein</fullName>
    </submittedName>
</protein>
<reference evidence="2 3" key="1">
    <citation type="submission" date="2019-02" db="EMBL/GenBank/DDBJ databases">
        <title>Deep-cultivation of Planctomycetes and their phenomic and genomic characterization uncovers novel biology.</title>
        <authorList>
            <person name="Wiegand S."/>
            <person name="Jogler M."/>
            <person name="Boedeker C."/>
            <person name="Pinto D."/>
            <person name="Vollmers J."/>
            <person name="Rivas-Marin E."/>
            <person name="Kohn T."/>
            <person name="Peeters S.H."/>
            <person name="Heuer A."/>
            <person name="Rast P."/>
            <person name="Oberbeckmann S."/>
            <person name="Bunk B."/>
            <person name="Jeske O."/>
            <person name="Meyerdierks A."/>
            <person name="Storesund J.E."/>
            <person name="Kallscheuer N."/>
            <person name="Luecker S."/>
            <person name="Lage O.M."/>
            <person name="Pohl T."/>
            <person name="Merkel B.J."/>
            <person name="Hornburger P."/>
            <person name="Mueller R.-W."/>
            <person name="Bruemmer F."/>
            <person name="Labrenz M."/>
            <person name="Spormann A.M."/>
            <person name="Op den Camp H."/>
            <person name="Overmann J."/>
            <person name="Amann R."/>
            <person name="Jetten M.S.M."/>
            <person name="Mascher T."/>
            <person name="Medema M.H."/>
            <person name="Devos D.P."/>
            <person name="Kaster A.-K."/>
            <person name="Ovreas L."/>
            <person name="Rohde M."/>
            <person name="Galperin M.Y."/>
            <person name="Jogler C."/>
        </authorList>
    </citation>
    <scope>NUCLEOTIDE SEQUENCE [LARGE SCALE GENOMIC DNA]</scope>
    <source>
        <strain evidence="2 3">Pan153</strain>
    </source>
</reference>
<sequence length="220" mass="25175" precursor="true">MTPVACPINQSVKRSVFFVLVMLIGVASLSSAAFAQKDPFGPDSEKTEMTPQEQEEAAQELLKGVEKLVLSQQKRIASKVIRLYPQSESAKIARLLLEEYKRFGQLTEDQEKIQAEWMNQVRNHWFVERNPVHNSCFFTILEGTQTPATKIVNRSKTPILYELKGPSMPWTGPYRLRAGESHEFHYTAQVRFFHDDGLVIKTLHHGQVLQLNNQDSLHIK</sequence>
<keyword evidence="1" id="KW-0732">Signal</keyword>
<feature type="chain" id="PRO_5021892837" evidence="1">
    <location>
        <begin position="36"/>
        <end position="220"/>
    </location>
</feature>
<gene>
    <name evidence="2" type="ORF">Pan153_57500</name>
</gene>
<organism evidence="2 3">
    <name type="scientific">Gimesia panareensis</name>
    <dbReference type="NCBI Taxonomy" id="2527978"/>
    <lineage>
        <taxon>Bacteria</taxon>
        <taxon>Pseudomonadati</taxon>
        <taxon>Planctomycetota</taxon>
        <taxon>Planctomycetia</taxon>
        <taxon>Planctomycetales</taxon>
        <taxon>Planctomycetaceae</taxon>
        <taxon>Gimesia</taxon>
    </lineage>
</organism>
<dbReference type="AlphaFoldDB" id="A0A518FXF6"/>
<evidence type="ECO:0000313" key="3">
    <source>
        <dbReference type="Proteomes" id="UP000320839"/>
    </source>
</evidence>